<evidence type="ECO:0000313" key="1">
    <source>
        <dbReference type="EMBL" id="MEQ2298849.1"/>
    </source>
</evidence>
<proteinExistence type="predicted"/>
<reference evidence="1 2" key="1">
    <citation type="submission" date="2021-06" db="EMBL/GenBank/DDBJ databases">
        <authorList>
            <person name="Palmer J.M."/>
        </authorList>
    </citation>
    <scope>NUCLEOTIDE SEQUENCE [LARGE SCALE GENOMIC DNA]</scope>
    <source>
        <strain evidence="1 2">AS_MEX2019</strain>
        <tissue evidence="1">Muscle</tissue>
    </source>
</reference>
<accession>A0ABV0YYZ5</accession>
<dbReference type="EMBL" id="JAHRIP010047563">
    <property type="protein sequence ID" value="MEQ2298849.1"/>
    <property type="molecule type" value="Genomic_DNA"/>
</dbReference>
<sequence>MDKTLANDLRLEVRFIFQQHNCWNYDGRTWIKVLSCFRTGPNLIKTLWKYLKIALYLHSLFNLSELELLCKEQRANISVYARVSKDLQPSPLKLQLMNLIRNKCEEAHCSTPPSWENLQLRGGETPHNTTQHTQIPDKTTLFRFLYVQIFEY</sequence>
<gene>
    <name evidence="1" type="ORF">AMECASPLE_009581</name>
</gene>
<organism evidence="1 2">
    <name type="scientific">Ameca splendens</name>
    <dbReference type="NCBI Taxonomy" id="208324"/>
    <lineage>
        <taxon>Eukaryota</taxon>
        <taxon>Metazoa</taxon>
        <taxon>Chordata</taxon>
        <taxon>Craniata</taxon>
        <taxon>Vertebrata</taxon>
        <taxon>Euteleostomi</taxon>
        <taxon>Actinopterygii</taxon>
        <taxon>Neopterygii</taxon>
        <taxon>Teleostei</taxon>
        <taxon>Neoteleostei</taxon>
        <taxon>Acanthomorphata</taxon>
        <taxon>Ovalentaria</taxon>
        <taxon>Atherinomorphae</taxon>
        <taxon>Cyprinodontiformes</taxon>
        <taxon>Goodeidae</taxon>
        <taxon>Ameca</taxon>
    </lineage>
</organism>
<evidence type="ECO:0000313" key="2">
    <source>
        <dbReference type="Proteomes" id="UP001469553"/>
    </source>
</evidence>
<comment type="caution">
    <text evidence="1">The sequence shown here is derived from an EMBL/GenBank/DDBJ whole genome shotgun (WGS) entry which is preliminary data.</text>
</comment>
<dbReference type="Proteomes" id="UP001469553">
    <property type="component" value="Unassembled WGS sequence"/>
</dbReference>
<name>A0ABV0YYZ5_9TELE</name>
<protein>
    <submittedName>
        <fullName evidence="1">Uncharacterized protein</fullName>
    </submittedName>
</protein>
<keyword evidence="2" id="KW-1185">Reference proteome</keyword>